<evidence type="ECO:0000313" key="2">
    <source>
        <dbReference type="EMBL" id="MBP2368515.1"/>
    </source>
</evidence>
<reference evidence="2 3" key="1">
    <citation type="submission" date="2021-03" db="EMBL/GenBank/DDBJ databases">
        <title>Sequencing the genomes of 1000 actinobacteria strains.</title>
        <authorList>
            <person name="Klenk H.-P."/>
        </authorList>
    </citation>
    <scope>NUCLEOTIDE SEQUENCE [LARGE SCALE GENOMIC DNA]</scope>
    <source>
        <strain evidence="2 3">DSM 45256</strain>
    </source>
</reference>
<organism evidence="2 3">
    <name type="scientific">Pseudonocardia parietis</name>
    <dbReference type="NCBI Taxonomy" id="570936"/>
    <lineage>
        <taxon>Bacteria</taxon>
        <taxon>Bacillati</taxon>
        <taxon>Actinomycetota</taxon>
        <taxon>Actinomycetes</taxon>
        <taxon>Pseudonocardiales</taxon>
        <taxon>Pseudonocardiaceae</taxon>
        <taxon>Pseudonocardia</taxon>
    </lineage>
</organism>
<protein>
    <submittedName>
        <fullName evidence="2">Anti-anti-sigma regulatory factor</fullName>
    </submittedName>
</protein>
<dbReference type="EMBL" id="JAGINU010000001">
    <property type="protein sequence ID" value="MBP2368515.1"/>
    <property type="molecule type" value="Genomic_DNA"/>
</dbReference>
<dbReference type="SUPFAM" id="SSF52091">
    <property type="entry name" value="SpoIIaa-like"/>
    <property type="match status" value="1"/>
</dbReference>
<feature type="region of interest" description="Disordered" evidence="1">
    <location>
        <begin position="131"/>
        <end position="166"/>
    </location>
</feature>
<sequence>MEHQSADVTGWVGAATTSFIGSFIDGPGEGLIVLRGDLDAAVVDRLGEHIDAFLAEPTRFLMIDARAVTSYDAGLPGLLGQTQHRLGGRSGMLQVRGLQPTGPAGPVPAVPEPDAVALVTRMPMGAVSDATTAREAGAVEAGRTRPGRHRPESVVRWSRGCAATAS</sequence>
<evidence type="ECO:0000256" key="1">
    <source>
        <dbReference type="SAM" id="MobiDB-lite"/>
    </source>
</evidence>
<proteinExistence type="predicted"/>
<accession>A0ABS4VX47</accession>
<name>A0ABS4VX47_9PSEU</name>
<dbReference type="Gene3D" id="3.30.750.24">
    <property type="entry name" value="STAS domain"/>
    <property type="match status" value="1"/>
</dbReference>
<dbReference type="Proteomes" id="UP001519295">
    <property type="component" value="Unassembled WGS sequence"/>
</dbReference>
<comment type="caution">
    <text evidence="2">The sequence shown here is derived from an EMBL/GenBank/DDBJ whole genome shotgun (WGS) entry which is preliminary data.</text>
</comment>
<gene>
    <name evidence="2" type="ORF">JOF36_004211</name>
</gene>
<dbReference type="RefSeq" id="WP_210029776.1">
    <property type="nucleotide sequence ID" value="NZ_JAGINU010000001.1"/>
</dbReference>
<dbReference type="InterPro" id="IPR036513">
    <property type="entry name" value="STAS_dom_sf"/>
</dbReference>
<keyword evidence="3" id="KW-1185">Reference proteome</keyword>
<evidence type="ECO:0000313" key="3">
    <source>
        <dbReference type="Proteomes" id="UP001519295"/>
    </source>
</evidence>